<name>A0A4P9Y9M1_9FUNG</name>
<keyword evidence="2" id="KW-0472">Membrane</keyword>
<proteinExistence type="predicted"/>
<accession>A0A4P9Y9M1</accession>
<evidence type="ECO:0000313" key="4">
    <source>
        <dbReference type="Proteomes" id="UP000267251"/>
    </source>
</evidence>
<dbReference type="EMBL" id="KZ987755">
    <property type="protein sequence ID" value="RKP15131.1"/>
    <property type="molecule type" value="Genomic_DNA"/>
</dbReference>
<reference evidence="4" key="1">
    <citation type="journal article" date="2018" name="Nat. Microbiol.">
        <title>Leveraging single-cell genomics to expand the fungal tree of life.</title>
        <authorList>
            <person name="Ahrendt S.R."/>
            <person name="Quandt C.A."/>
            <person name="Ciobanu D."/>
            <person name="Clum A."/>
            <person name="Salamov A."/>
            <person name="Andreopoulos B."/>
            <person name="Cheng J.F."/>
            <person name="Woyke T."/>
            <person name="Pelin A."/>
            <person name="Henrissat B."/>
            <person name="Reynolds N.K."/>
            <person name="Benny G.L."/>
            <person name="Smith M.E."/>
            <person name="James T.Y."/>
            <person name="Grigoriev I.V."/>
        </authorList>
    </citation>
    <scope>NUCLEOTIDE SEQUENCE [LARGE SCALE GENOMIC DNA]</scope>
</reference>
<keyword evidence="2" id="KW-0812">Transmembrane</keyword>
<gene>
    <name evidence="3" type="ORF">BJ684DRAFT_18524</name>
</gene>
<dbReference type="Proteomes" id="UP000267251">
    <property type="component" value="Unassembled WGS sequence"/>
</dbReference>
<feature type="transmembrane region" description="Helical" evidence="2">
    <location>
        <begin position="72"/>
        <end position="100"/>
    </location>
</feature>
<dbReference type="OrthoDB" id="10544092at2759"/>
<evidence type="ECO:0000313" key="3">
    <source>
        <dbReference type="EMBL" id="RKP15131.1"/>
    </source>
</evidence>
<dbReference type="AlphaFoldDB" id="A0A4P9Y9M1"/>
<keyword evidence="2" id="KW-1133">Transmembrane helix</keyword>
<evidence type="ECO:0000256" key="2">
    <source>
        <dbReference type="SAM" id="Phobius"/>
    </source>
</evidence>
<evidence type="ECO:0000256" key="1">
    <source>
        <dbReference type="SAM" id="MobiDB-lite"/>
    </source>
</evidence>
<keyword evidence="4" id="KW-1185">Reference proteome</keyword>
<sequence length="289" mass="31380">MPPYTLTALKRAGLKLAPLTRSTPLLARSTLPRTLHPLARPTTLTTLSSRALSHFPGYPRSPGGPPGLWKPILAVTTVSVVGLVLLPPLLVTLLVAGMGFMGYRFLQRTFGSPGSAGLPFQDPRVAKTLWDNLFSASSISTRTQNLLYEQAVRQTQKASLDLGTRMRVGRGVDESTSLRFSPPLSVASGRTTVRENGRLRESSTMILRFDLEGPYETGTIMAQGEIDESGEDGIPTLQALQIQWHRDGLVEEIPLGPKDPSQPLESSSQGHIFQGEFRPAEPPSSSRES</sequence>
<feature type="region of interest" description="Disordered" evidence="1">
    <location>
        <begin position="252"/>
        <end position="289"/>
    </location>
</feature>
<protein>
    <submittedName>
        <fullName evidence="3">Uncharacterized protein</fullName>
    </submittedName>
</protein>
<organism evidence="3 4">
    <name type="scientific">Piptocephalis cylindrospora</name>
    <dbReference type="NCBI Taxonomy" id="1907219"/>
    <lineage>
        <taxon>Eukaryota</taxon>
        <taxon>Fungi</taxon>
        <taxon>Fungi incertae sedis</taxon>
        <taxon>Zoopagomycota</taxon>
        <taxon>Zoopagomycotina</taxon>
        <taxon>Zoopagomycetes</taxon>
        <taxon>Zoopagales</taxon>
        <taxon>Piptocephalidaceae</taxon>
        <taxon>Piptocephalis</taxon>
    </lineage>
</organism>